<gene>
    <name evidence="1" type="ORF">WISP_111282</name>
</gene>
<accession>A0ABQ9D0Z5</accession>
<sequence length="134" mass="15547">MIFLTQFSLAITSHITKALNLKTDHIKLSGATDMLRGRDAIQRDLDRLVKWAHKNLMEFKAKCKGLNMIESSLYQYRLSDELLSSRSAEDDWRLEEKLDMRWQCLLAAQEANCMLGFVKRSIASRLREVILCLL</sequence>
<organism evidence="1 2">
    <name type="scientific">Willisornis vidua</name>
    <name type="common">Xingu scale-backed antbird</name>
    <dbReference type="NCBI Taxonomy" id="1566151"/>
    <lineage>
        <taxon>Eukaryota</taxon>
        <taxon>Metazoa</taxon>
        <taxon>Chordata</taxon>
        <taxon>Craniata</taxon>
        <taxon>Vertebrata</taxon>
        <taxon>Euteleostomi</taxon>
        <taxon>Archelosauria</taxon>
        <taxon>Archosauria</taxon>
        <taxon>Dinosauria</taxon>
        <taxon>Saurischia</taxon>
        <taxon>Theropoda</taxon>
        <taxon>Coelurosauria</taxon>
        <taxon>Aves</taxon>
        <taxon>Neognathae</taxon>
        <taxon>Neoaves</taxon>
        <taxon>Telluraves</taxon>
        <taxon>Australaves</taxon>
        <taxon>Passeriformes</taxon>
        <taxon>Thamnophilidae</taxon>
        <taxon>Willisornis</taxon>
    </lineage>
</organism>
<dbReference type="EMBL" id="WHWB01034429">
    <property type="protein sequence ID" value="KAJ7410018.1"/>
    <property type="molecule type" value="Genomic_DNA"/>
</dbReference>
<comment type="caution">
    <text evidence="1">The sequence shown here is derived from an EMBL/GenBank/DDBJ whole genome shotgun (WGS) entry which is preliminary data.</text>
</comment>
<protein>
    <submittedName>
        <fullName evidence="1">Rna-directed dna polymerase from mobile element jockey-like</fullName>
    </submittedName>
</protein>
<keyword evidence="2" id="KW-1185">Reference proteome</keyword>
<reference evidence="1" key="1">
    <citation type="submission" date="2019-10" db="EMBL/GenBank/DDBJ databases">
        <authorList>
            <person name="Soares A.E.R."/>
            <person name="Aleixo A."/>
            <person name="Schneider P."/>
            <person name="Miyaki C.Y."/>
            <person name="Schneider M.P."/>
            <person name="Mello C."/>
            <person name="Vasconcelos A.T.R."/>
        </authorList>
    </citation>
    <scope>NUCLEOTIDE SEQUENCE</scope>
    <source>
        <tissue evidence="1">Muscle</tissue>
    </source>
</reference>
<dbReference type="Proteomes" id="UP001145742">
    <property type="component" value="Unassembled WGS sequence"/>
</dbReference>
<proteinExistence type="predicted"/>
<evidence type="ECO:0000313" key="1">
    <source>
        <dbReference type="EMBL" id="KAJ7410018.1"/>
    </source>
</evidence>
<name>A0ABQ9D0Z5_9PASS</name>
<evidence type="ECO:0000313" key="2">
    <source>
        <dbReference type="Proteomes" id="UP001145742"/>
    </source>
</evidence>